<dbReference type="SUPFAM" id="SSF53067">
    <property type="entry name" value="Actin-like ATPase domain"/>
    <property type="match status" value="2"/>
</dbReference>
<dbReference type="GO" id="GO:0005829">
    <property type="term" value="C:cytosol"/>
    <property type="evidence" value="ECO:0007669"/>
    <property type="project" value="GOC"/>
</dbReference>
<evidence type="ECO:0000256" key="5">
    <source>
        <dbReference type="ARBA" id="ARBA00007381"/>
    </source>
</evidence>
<evidence type="ECO:0000256" key="16">
    <source>
        <dbReference type="ARBA" id="ARBA00023016"/>
    </source>
</evidence>
<dbReference type="GO" id="GO:0005788">
    <property type="term" value="C:endoplasmic reticulum lumen"/>
    <property type="evidence" value="ECO:0007669"/>
    <property type="project" value="UniProtKB-SubCell"/>
</dbReference>
<evidence type="ECO:0000313" key="27">
    <source>
        <dbReference type="Proteomes" id="UP001303115"/>
    </source>
</evidence>
<evidence type="ECO:0000256" key="2">
    <source>
        <dbReference type="ARBA" id="ARBA00004319"/>
    </source>
</evidence>
<dbReference type="GO" id="GO:0002184">
    <property type="term" value="P:cytoplasmic translational termination"/>
    <property type="evidence" value="ECO:0007669"/>
    <property type="project" value="UniProtKB-ARBA"/>
</dbReference>
<evidence type="ECO:0000256" key="21">
    <source>
        <dbReference type="ARBA" id="ARBA00063537"/>
    </source>
</evidence>
<dbReference type="EC" id="3.6.4.10" evidence="6"/>
<evidence type="ECO:0000256" key="20">
    <source>
        <dbReference type="ARBA" id="ARBA00049117"/>
    </source>
</evidence>
<evidence type="ECO:0000256" key="1">
    <source>
        <dbReference type="ARBA" id="ARBA00002226"/>
    </source>
</evidence>
<dbReference type="InterPro" id="IPR015033">
    <property type="entry name" value="HBS1-like_N"/>
</dbReference>
<keyword evidence="10" id="KW-0547">Nucleotide-binding</keyword>
<dbReference type="FunFam" id="3.30.30.30:FF:000001">
    <property type="entry name" value="heat shock 70 kDa protein-like"/>
    <property type="match status" value="1"/>
</dbReference>
<dbReference type="FunFam" id="3.40.50.300:FF:000204">
    <property type="entry name" value="Translation elongation factor Tu"/>
    <property type="match status" value="1"/>
</dbReference>
<dbReference type="InterPro" id="IPR042050">
    <property type="entry name" value="BIP_NBD"/>
</dbReference>
<dbReference type="GO" id="GO:0006417">
    <property type="term" value="P:regulation of translation"/>
    <property type="evidence" value="ECO:0007669"/>
    <property type="project" value="UniProtKB-KW"/>
</dbReference>
<dbReference type="Gene3D" id="1.20.1270.10">
    <property type="match status" value="1"/>
</dbReference>
<name>A0AAN6PR69_9PEZI</name>
<dbReference type="PRINTS" id="PR00301">
    <property type="entry name" value="HEATSHOCK70"/>
</dbReference>
<evidence type="ECO:0000256" key="8">
    <source>
        <dbReference type="ARBA" id="ARBA00022490"/>
    </source>
</evidence>
<dbReference type="Gene3D" id="3.30.420.40">
    <property type="match status" value="2"/>
</dbReference>
<dbReference type="SUPFAM" id="SSF50447">
    <property type="entry name" value="Translation proteins"/>
    <property type="match status" value="1"/>
</dbReference>
<comment type="similarity">
    <text evidence="5">Belongs to the heat shock protein 70 family.</text>
</comment>
<comment type="subcellular location">
    <subcellularLocation>
        <location evidence="3">Cytoplasm</location>
    </subcellularLocation>
    <subcellularLocation>
        <location evidence="2">Endoplasmic reticulum lumen</location>
    </subcellularLocation>
</comment>
<comment type="catalytic activity">
    <reaction evidence="20">
        <text>GTP + H2O = GDP + phosphate + H(+)</text>
        <dbReference type="Rhea" id="RHEA:19669"/>
        <dbReference type="ChEBI" id="CHEBI:15377"/>
        <dbReference type="ChEBI" id="CHEBI:15378"/>
        <dbReference type="ChEBI" id="CHEBI:37565"/>
        <dbReference type="ChEBI" id="CHEBI:43474"/>
        <dbReference type="ChEBI" id="CHEBI:58189"/>
    </reaction>
    <physiologicalReaction direction="left-to-right" evidence="20">
        <dbReference type="Rhea" id="RHEA:19670"/>
    </physiologicalReaction>
</comment>
<keyword evidence="17" id="KW-0342">GTP-binding</keyword>
<evidence type="ECO:0000259" key="25">
    <source>
        <dbReference type="PROSITE" id="PS51722"/>
    </source>
</evidence>
<dbReference type="PROSITE" id="PS01036">
    <property type="entry name" value="HSP70_3"/>
    <property type="match status" value="1"/>
</dbReference>
<dbReference type="PROSITE" id="PS00297">
    <property type="entry name" value="HSP70_1"/>
    <property type="match status" value="1"/>
</dbReference>
<dbReference type="GO" id="GO:0005524">
    <property type="term" value="F:ATP binding"/>
    <property type="evidence" value="ECO:0007669"/>
    <property type="project" value="UniProtKB-KW"/>
</dbReference>
<feature type="compositionally biased region" description="Polar residues" evidence="24">
    <location>
        <begin position="155"/>
        <end position="168"/>
    </location>
</feature>
<dbReference type="GO" id="GO:1990533">
    <property type="term" value="C:Dom34-Hbs1 complex"/>
    <property type="evidence" value="ECO:0007669"/>
    <property type="project" value="UniProtKB-ARBA"/>
</dbReference>
<evidence type="ECO:0000256" key="22">
    <source>
        <dbReference type="ARBA" id="ARBA00069311"/>
    </source>
</evidence>
<dbReference type="GO" id="GO:0140662">
    <property type="term" value="F:ATP-dependent protein folding chaperone"/>
    <property type="evidence" value="ECO:0007669"/>
    <property type="project" value="InterPro"/>
</dbReference>
<reference evidence="27" key="1">
    <citation type="journal article" date="2023" name="Mol. Phylogenet. Evol.">
        <title>Genome-scale phylogeny and comparative genomics of the fungal order Sordariales.</title>
        <authorList>
            <person name="Hensen N."/>
            <person name="Bonometti L."/>
            <person name="Westerberg I."/>
            <person name="Brannstrom I.O."/>
            <person name="Guillou S."/>
            <person name="Cros-Aarteil S."/>
            <person name="Calhoun S."/>
            <person name="Haridas S."/>
            <person name="Kuo A."/>
            <person name="Mondo S."/>
            <person name="Pangilinan J."/>
            <person name="Riley R."/>
            <person name="LaButti K."/>
            <person name="Andreopoulos B."/>
            <person name="Lipzen A."/>
            <person name="Chen C."/>
            <person name="Yan M."/>
            <person name="Daum C."/>
            <person name="Ng V."/>
            <person name="Clum A."/>
            <person name="Steindorff A."/>
            <person name="Ohm R.A."/>
            <person name="Martin F."/>
            <person name="Silar P."/>
            <person name="Natvig D.O."/>
            <person name="Lalanne C."/>
            <person name="Gautier V."/>
            <person name="Ament-Velasquez S.L."/>
            <person name="Kruys A."/>
            <person name="Hutchinson M.I."/>
            <person name="Powell A.J."/>
            <person name="Barry K."/>
            <person name="Miller A.N."/>
            <person name="Grigoriev I.V."/>
            <person name="Debuchy R."/>
            <person name="Gladieux P."/>
            <person name="Hiltunen Thoren M."/>
            <person name="Johannesson H."/>
        </authorList>
    </citation>
    <scope>NUCLEOTIDE SEQUENCE [LARGE SCALE GENOMIC DNA]</scope>
    <source>
        <strain evidence="27">CBS 284.82</strain>
    </source>
</reference>
<dbReference type="Pfam" id="PF03144">
    <property type="entry name" value="GTP_EFTU_D2"/>
    <property type="match status" value="1"/>
</dbReference>
<dbReference type="CDD" id="cd10241">
    <property type="entry name" value="ASKHA_NBD_HSP70_BiP"/>
    <property type="match status" value="1"/>
</dbReference>
<comment type="similarity">
    <text evidence="4">Belongs to the TRAFAC class translation factor GTPase superfamily. Classic translation factor GTPase family. EF-Tu/EF-1A subfamily.</text>
</comment>
<dbReference type="PROSITE" id="PS00329">
    <property type="entry name" value="HSP70_2"/>
    <property type="match status" value="1"/>
</dbReference>
<dbReference type="Gene3D" id="3.90.640.10">
    <property type="entry name" value="Actin, Chain A, domain 4"/>
    <property type="match status" value="1"/>
</dbReference>
<evidence type="ECO:0000256" key="10">
    <source>
        <dbReference type="ARBA" id="ARBA00022741"/>
    </source>
</evidence>
<comment type="caution">
    <text evidence="26">The sequence shown here is derived from an EMBL/GenBank/DDBJ whole genome shotgun (WGS) entry which is preliminary data.</text>
</comment>
<dbReference type="InterPro" id="IPR009000">
    <property type="entry name" value="Transl_B-barrel_sf"/>
</dbReference>
<dbReference type="PROSITE" id="PS51722">
    <property type="entry name" value="G_TR_2"/>
    <property type="match status" value="1"/>
</dbReference>
<keyword evidence="14" id="KW-0810">Translation regulation</keyword>
<dbReference type="SUPFAM" id="SSF52540">
    <property type="entry name" value="P-loop containing nucleoside triphosphate hydrolases"/>
    <property type="match status" value="1"/>
</dbReference>
<dbReference type="GO" id="GO:0005525">
    <property type="term" value="F:GTP binding"/>
    <property type="evidence" value="ECO:0007669"/>
    <property type="project" value="UniProtKB-KW"/>
</dbReference>
<keyword evidence="15" id="KW-0648">Protein biosynthesis</keyword>
<dbReference type="Pfam" id="PF08938">
    <property type="entry name" value="HBS1_N"/>
    <property type="match status" value="1"/>
</dbReference>
<proteinExistence type="inferred from homology"/>
<dbReference type="Gene3D" id="2.60.34.10">
    <property type="entry name" value="Substrate Binding Domain Of DNAk, Chain A, domain 1"/>
    <property type="match status" value="1"/>
</dbReference>
<dbReference type="InterPro" id="IPR004161">
    <property type="entry name" value="EFTu-like_2"/>
</dbReference>
<dbReference type="SUPFAM" id="SSF100934">
    <property type="entry name" value="Heat shock protein 70kD (HSP70), C-terminal subdomain"/>
    <property type="match status" value="1"/>
</dbReference>
<dbReference type="InterPro" id="IPR013126">
    <property type="entry name" value="Hsp_70_fam"/>
</dbReference>
<dbReference type="InterPro" id="IPR027417">
    <property type="entry name" value="P-loop_NTPase"/>
</dbReference>
<keyword evidence="11" id="KW-0378">Hydrolase</keyword>
<evidence type="ECO:0000256" key="23">
    <source>
        <dbReference type="ARBA" id="ARBA00074866"/>
    </source>
</evidence>
<dbReference type="NCBIfam" id="NF001413">
    <property type="entry name" value="PRK00290.1"/>
    <property type="match status" value="1"/>
</dbReference>
<dbReference type="InterPro" id="IPR029047">
    <property type="entry name" value="HSP70_peptide-bd_sf"/>
</dbReference>
<feature type="region of interest" description="Disordered" evidence="24">
    <location>
        <begin position="250"/>
        <end position="323"/>
    </location>
</feature>
<evidence type="ECO:0000256" key="18">
    <source>
        <dbReference type="ARBA" id="ARBA00031728"/>
    </source>
</evidence>
<dbReference type="InterPro" id="IPR029048">
    <property type="entry name" value="HSP70_C_sf"/>
</dbReference>
<dbReference type="GO" id="GO:0003924">
    <property type="term" value="F:GTPase activity"/>
    <property type="evidence" value="ECO:0007669"/>
    <property type="project" value="InterPro"/>
</dbReference>
<dbReference type="CDD" id="cd16267">
    <property type="entry name" value="HBS1-like_II"/>
    <property type="match status" value="1"/>
</dbReference>
<evidence type="ECO:0000256" key="4">
    <source>
        <dbReference type="ARBA" id="ARBA00007249"/>
    </source>
</evidence>
<gene>
    <name evidence="26" type="ORF">C8A01DRAFT_43901</name>
</gene>
<evidence type="ECO:0000256" key="14">
    <source>
        <dbReference type="ARBA" id="ARBA00022845"/>
    </source>
</evidence>
<dbReference type="SUPFAM" id="SSF50465">
    <property type="entry name" value="EF-Tu/eEF-1alpha/eIF2-gamma C-terminal domain"/>
    <property type="match status" value="1"/>
</dbReference>
<organism evidence="26 27">
    <name type="scientific">Parachaetomium inaequale</name>
    <dbReference type="NCBI Taxonomy" id="2588326"/>
    <lineage>
        <taxon>Eukaryota</taxon>
        <taxon>Fungi</taxon>
        <taxon>Dikarya</taxon>
        <taxon>Ascomycota</taxon>
        <taxon>Pezizomycotina</taxon>
        <taxon>Sordariomycetes</taxon>
        <taxon>Sordariomycetidae</taxon>
        <taxon>Sordariales</taxon>
        <taxon>Chaetomiaceae</taxon>
        <taxon>Parachaetomium</taxon>
    </lineage>
</organism>
<evidence type="ECO:0000256" key="17">
    <source>
        <dbReference type="ARBA" id="ARBA00023134"/>
    </source>
</evidence>
<keyword evidence="9" id="KW-0732">Signal</keyword>
<dbReference type="FunFam" id="2.40.30.10:FF:000020">
    <property type="entry name" value="Translation elongation factor EF-1"/>
    <property type="match status" value="1"/>
</dbReference>
<evidence type="ECO:0000256" key="24">
    <source>
        <dbReference type="SAM" id="MobiDB-lite"/>
    </source>
</evidence>
<dbReference type="Proteomes" id="UP001303115">
    <property type="component" value="Unassembled WGS sequence"/>
</dbReference>
<keyword evidence="13" id="KW-0067">ATP-binding</keyword>
<evidence type="ECO:0000313" key="26">
    <source>
        <dbReference type="EMBL" id="KAK4043120.1"/>
    </source>
</evidence>
<dbReference type="Gene3D" id="3.40.50.300">
    <property type="entry name" value="P-loop containing nucleotide triphosphate hydrolases"/>
    <property type="match status" value="1"/>
</dbReference>
<dbReference type="PANTHER" id="PTHR19375">
    <property type="entry name" value="HEAT SHOCK PROTEIN 70KDA"/>
    <property type="match status" value="1"/>
</dbReference>
<evidence type="ECO:0000256" key="6">
    <source>
        <dbReference type="ARBA" id="ARBA00012554"/>
    </source>
</evidence>
<dbReference type="CDD" id="cd01883">
    <property type="entry name" value="EF1_alpha"/>
    <property type="match status" value="1"/>
</dbReference>
<dbReference type="FunFam" id="1.20.1270.10:FF:000009">
    <property type="entry name" value="DnaK-type molecular chaperone BiP"/>
    <property type="match status" value="1"/>
</dbReference>
<dbReference type="InterPro" id="IPR009001">
    <property type="entry name" value="Transl_elong_EF1A/Init_IF2_C"/>
</dbReference>
<keyword evidence="27" id="KW-1185">Reference proteome</keyword>
<evidence type="ECO:0000256" key="3">
    <source>
        <dbReference type="ARBA" id="ARBA00004496"/>
    </source>
</evidence>
<dbReference type="FunFam" id="2.60.34.10:FF:000002">
    <property type="entry name" value="Heat shock 70 kDa"/>
    <property type="match status" value="1"/>
</dbReference>
<keyword evidence="8" id="KW-0963">Cytoplasm</keyword>
<dbReference type="Pfam" id="PF00012">
    <property type="entry name" value="HSP70"/>
    <property type="match status" value="1"/>
</dbReference>
<dbReference type="Gene3D" id="2.40.30.10">
    <property type="entry name" value="Translation factors"/>
    <property type="match status" value="2"/>
</dbReference>
<dbReference type="SUPFAM" id="SSF100920">
    <property type="entry name" value="Heat shock protein 70kD (HSP70), peptide-binding domain"/>
    <property type="match status" value="1"/>
</dbReference>
<keyword evidence="12" id="KW-0256">Endoplasmic reticulum</keyword>
<dbReference type="EMBL" id="MU854331">
    <property type="protein sequence ID" value="KAK4043120.1"/>
    <property type="molecule type" value="Genomic_DNA"/>
</dbReference>
<comment type="catalytic activity">
    <reaction evidence="19">
        <text>ATP + H2O = ADP + phosphate + H(+)</text>
        <dbReference type="Rhea" id="RHEA:13065"/>
        <dbReference type="ChEBI" id="CHEBI:15377"/>
        <dbReference type="ChEBI" id="CHEBI:15378"/>
        <dbReference type="ChEBI" id="CHEBI:30616"/>
        <dbReference type="ChEBI" id="CHEBI:43474"/>
        <dbReference type="ChEBI" id="CHEBI:456216"/>
        <dbReference type="EC" id="3.6.4.10"/>
    </reaction>
</comment>
<evidence type="ECO:0000256" key="12">
    <source>
        <dbReference type="ARBA" id="ARBA00022824"/>
    </source>
</evidence>
<evidence type="ECO:0000256" key="11">
    <source>
        <dbReference type="ARBA" id="ARBA00022801"/>
    </source>
</evidence>
<dbReference type="InterPro" id="IPR043129">
    <property type="entry name" value="ATPase_NBD"/>
</dbReference>
<feature type="domain" description="Tr-type G" evidence="25">
    <location>
        <begin position="496"/>
        <end position="717"/>
    </location>
</feature>
<evidence type="ECO:0000256" key="7">
    <source>
        <dbReference type="ARBA" id="ARBA00019933"/>
    </source>
</evidence>
<evidence type="ECO:0000256" key="13">
    <source>
        <dbReference type="ARBA" id="ARBA00022840"/>
    </source>
</evidence>
<keyword evidence="16" id="KW-0346">Stress response</keyword>
<dbReference type="InterPro" id="IPR000795">
    <property type="entry name" value="T_Tr_GTP-bd_dom"/>
</dbReference>
<evidence type="ECO:0000256" key="19">
    <source>
        <dbReference type="ARBA" id="ARBA00048056"/>
    </source>
</evidence>
<dbReference type="InterPro" id="IPR018181">
    <property type="entry name" value="Heat_shock_70_CS"/>
</dbReference>
<dbReference type="FunFam" id="3.90.640.10:FF:000002">
    <property type="entry name" value="Heat shock 70 kDa"/>
    <property type="match status" value="1"/>
</dbReference>
<evidence type="ECO:0000256" key="15">
    <source>
        <dbReference type="ARBA" id="ARBA00022917"/>
    </source>
</evidence>
<comment type="function">
    <text evidence="1">Probably plays a role in facilitating the assembly of multimeric protein complexes inside the ER. Is required for secretory polypeptide translocation. May physically associate with SEC63 protein in the endoplasmic reticulum and this interaction may be regulated by ATP hydrolysis.</text>
</comment>
<feature type="region of interest" description="Disordered" evidence="24">
    <location>
        <begin position="141"/>
        <end position="169"/>
    </location>
</feature>
<accession>A0AAN6PR69</accession>
<sequence>MSRHQYIRDLDYEEALDEFEGYEEEEETELSPEDRALMNQGTADVQAALGVEASKVTVAQIEDSLWHYYYDIDKTVAYLISKYVNPSPKATKSAAQPPPNGKSVPFTMYTAAATLPPELDIPAYWAAKGLDLTDGGLPAAQTYPTSSAAPWHSPELSSTPRASPTPATVSFEPRSSLAYLFRDMPWGSIPRHRETTFIPPPMPRGGLLGGSGAPPKMSKLQALAAARKKKAEEKKAIDDKMERTRTKVEGLTVEDTPAGKENVPLTGPSSKRLKTSEATAQVRTVPAFGLKPTQPGPSQQPDTALERADDPSAHGQGLVGPLSDALKPKAAEDEEPDVFAKPSAFAQLLCGNPPAAPKPKAPSYDPLAGFGCGYGADNKGAPPKKPSTSTDWFDIRKRKRDDSDDYEEVVILYPNLPQSVRDVFAQPSPDDIVLAAQAKAKTKAGSKTAAAQPKKKGATSTDAVAAGVDGLKMDDAPLPKSRNLDVLSELEKSKPKKSASFVVVGHVDAGKSTMMGRLLLDLKVIDQRTVDRLHKEARTEGKASFGLAWVLDQRPEERSRGITMDIATQRFETEHTAFTILDAPGHAEYIYNMIAGASQADFAILVIDASTDAFESGLKGQTKEHSLLIRSMGVSRVIVAINKLDTVAWSQERFNEIKDQMSGFLSSANFQHKNIAFVPVSGLHGDNLVRRSSDPAASWYNGPTLIEELENSEPTARALASPLRMTVFDVYRTMQSPVTVSGRIEAGSLQMGDALLVQPSGEKAYVKSILANEAPVDWAVAGQNVVLHLVQIDPIHIRDGDIICDPAKPVPRADTFTLKALAFDILMPMPVEVHRGRLNQAGSIEAIPALLDKATGAVVKKKPKIVKPGMVARIVVKLASQAPLEAGQRVVLRTFDMESRSRSWALGLSFIGFFALLFSLGFVQQVKADDVSEYGTVIGIDLGTTYSCVGVMQKGKVEILVNDQGNRITPSYVAFTDEERLVGDAAKNQAAANPFRTIYDIKRLIGRKFSEKDVQTDIKHFPYKVVAKDEKPVVKVEVGGSEKTFTPEEISAMVLTKMKETAEAYLGKKVTHAVVTVPAYFNDNQRQATKDAGMIAGLNVLRIVNEPTAAAIAYGLDKTQGERQIIVYDLGGGTFDVSLLSIDQGVFEVLATAGDTHLGGEDFDQRLINHFAKTFNKKHSVDVTTDAKAMGKLKREAEKAKRTLSSQMSTRIEIEAFFQGKDFSETLTRAKFEEINGDLFRKTLKPVEQVLKDAKVSKSEVDDIVLVGGSTRIPKVQALIEEFFGKAASKGINPDEAVAFGAAVQAGVLSGEEGTEEIVLMDVNPLTLGIETTGGVMTKLIPRNTPIPTRKSQIFSTAADNQPVVLIQVYEGERSMTKDNNILGKFELTGIPPAPRGVPQIEVSFELDANGILKVSAHDKGTGKGESITITNDKGRLTQEEIDRMVAEAEKYAEEDKATRERIEARNGLENYAFSLKNQVNDEEGMGKKISEEDKETILDAVKEAQDWLEENAATATAEDFEEQKEKLSNVAYPITSKLYSGAGAGGEEDEPESHDEL</sequence>
<dbReference type="Pfam" id="PF00009">
    <property type="entry name" value="GTP_EFTU"/>
    <property type="match status" value="1"/>
</dbReference>
<protein>
    <recommendedName>
        <fullName evidence="23">Elongation factor 1 alpha-like protein</fullName>
        <ecNumber evidence="6">3.6.4.10</ecNumber>
    </recommendedName>
    <alternativeName>
        <fullName evidence="7 22">Endoplasmic reticulum Chaperone BiP</fullName>
    </alternativeName>
    <alternativeName>
        <fullName evidence="18">Immunoglobulin heavy chain-binding protein homolog</fullName>
    </alternativeName>
</protein>
<dbReference type="FunFam" id="3.30.420.40:FF:000026">
    <property type="entry name" value="Heat shock protein 70"/>
    <property type="match status" value="1"/>
</dbReference>
<comment type="subunit">
    <text evidence="21">Component of the Dom34-Hbs1 complex, also named Pelota-HBS1L complex, composed of dom34 and hbs1.</text>
</comment>
<evidence type="ECO:0000256" key="9">
    <source>
        <dbReference type="ARBA" id="ARBA00022729"/>
    </source>
</evidence>